<evidence type="ECO:0000256" key="2">
    <source>
        <dbReference type="ARBA" id="ARBA00023002"/>
    </source>
</evidence>
<keyword evidence="2" id="KW-0560">Oxidoreductase</keyword>
<evidence type="ECO:0000313" key="5">
    <source>
        <dbReference type="EMBL" id="PZW29280.1"/>
    </source>
</evidence>
<dbReference type="PANTHER" id="PTHR42840:SF3">
    <property type="entry name" value="BINDING ROSSMANN FOLD OXIDOREDUCTASE, PUTATIVE (AFU_ORTHOLOGUE AFUA_2G10240)-RELATED"/>
    <property type="match status" value="1"/>
</dbReference>
<proteinExistence type="inferred from homology"/>
<dbReference type="PANTHER" id="PTHR42840">
    <property type="entry name" value="NAD(P)-BINDING ROSSMANN-FOLD SUPERFAMILY PROTEIN-RELATED"/>
    <property type="match status" value="1"/>
</dbReference>
<evidence type="ECO:0000259" key="3">
    <source>
        <dbReference type="Pfam" id="PF01408"/>
    </source>
</evidence>
<dbReference type="OrthoDB" id="9815825at2"/>
<sequence>MAAPIHIGVIGLGRMGMLYARLLATQVEGARLIAVADTNRQVCEQAVQAFSVRSDFTDPTELLRTPGLDAVLIATPTSTHAELILAAAQAGKAIFCEKPLALTYEEHRRLLQAVERARVPLQVGFMRRFDAAYQQAKALIEEGRIGRPTTFKAISRDPFCPRPEFADPTKSGGLIVDMGIHDFDLARWLVGSEVERVSAEGSLLVCQNLAAVGDIDNALVTLRFASGALGNVEVSRNAFYGYDIRTEVLGSEGAVLIGAHQHTPLLFLDRTGAQHDVQPYLSERFGNAYLKQLQHFVDCLRHDQSPAVGGADALAACEIALAATEACRIGHPLSIEAFRQAHQ</sequence>
<name>A0A326U5R6_THEHA</name>
<dbReference type="Pfam" id="PF02894">
    <property type="entry name" value="GFO_IDH_MocA_C"/>
    <property type="match status" value="1"/>
</dbReference>
<dbReference type="InterPro" id="IPR036291">
    <property type="entry name" value="NAD(P)-bd_dom_sf"/>
</dbReference>
<feature type="domain" description="Gfo/Idh/MocA-like oxidoreductase N-terminal" evidence="3">
    <location>
        <begin position="5"/>
        <end position="125"/>
    </location>
</feature>
<organism evidence="5 6">
    <name type="scientific">Thermosporothrix hazakensis</name>
    <dbReference type="NCBI Taxonomy" id="644383"/>
    <lineage>
        <taxon>Bacteria</taxon>
        <taxon>Bacillati</taxon>
        <taxon>Chloroflexota</taxon>
        <taxon>Ktedonobacteria</taxon>
        <taxon>Ktedonobacterales</taxon>
        <taxon>Thermosporotrichaceae</taxon>
        <taxon>Thermosporothrix</taxon>
    </lineage>
</organism>
<keyword evidence="6" id="KW-1185">Reference proteome</keyword>
<dbReference type="Proteomes" id="UP000248806">
    <property type="component" value="Unassembled WGS sequence"/>
</dbReference>
<gene>
    <name evidence="5" type="ORF">EI42_03002</name>
</gene>
<dbReference type="RefSeq" id="WP_111323322.1">
    <property type="nucleotide sequence ID" value="NZ_BIFX01000001.1"/>
</dbReference>
<dbReference type="SUPFAM" id="SSF55347">
    <property type="entry name" value="Glyceraldehyde-3-phosphate dehydrogenase-like, C-terminal domain"/>
    <property type="match status" value="1"/>
</dbReference>
<dbReference type="AlphaFoldDB" id="A0A326U5R6"/>
<dbReference type="GO" id="GO:0000166">
    <property type="term" value="F:nucleotide binding"/>
    <property type="evidence" value="ECO:0007669"/>
    <property type="project" value="InterPro"/>
</dbReference>
<dbReference type="Gene3D" id="3.30.360.10">
    <property type="entry name" value="Dihydrodipicolinate Reductase, domain 2"/>
    <property type="match status" value="1"/>
</dbReference>
<comment type="caution">
    <text evidence="5">The sequence shown here is derived from an EMBL/GenBank/DDBJ whole genome shotgun (WGS) entry which is preliminary data.</text>
</comment>
<dbReference type="SUPFAM" id="SSF51735">
    <property type="entry name" value="NAD(P)-binding Rossmann-fold domains"/>
    <property type="match status" value="1"/>
</dbReference>
<dbReference type="GO" id="GO:0016491">
    <property type="term" value="F:oxidoreductase activity"/>
    <property type="evidence" value="ECO:0007669"/>
    <property type="project" value="UniProtKB-KW"/>
</dbReference>
<dbReference type="Pfam" id="PF01408">
    <property type="entry name" value="GFO_IDH_MocA"/>
    <property type="match status" value="1"/>
</dbReference>
<dbReference type="InterPro" id="IPR004104">
    <property type="entry name" value="Gfo/Idh/MocA-like_OxRdtase_C"/>
</dbReference>
<dbReference type="InterPro" id="IPR000683">
    <property type="entry name" value="Gfo/Idh/MocA-like_OxRdtase_N"/>
</dbReference>
<evidence type="ECO:0000256" key="1">
    <source>
        <dbReference type="ARBA" id="ARBA00010928"/>
    </source>
</evidence>
<reference evidence="5 6" key="1">
    <citation type="submission" date="2018-06" db="EMBL/GenBank/DDBJ databases">
        <title>Genomic Encyclopedia of Archaeal and Bacterial Type Strains, Phase II (KMG-II): from individual species to whole genera.</title>
        <authorList>
            <person name="Goeker M."/>
        </authorList>
    </citation>
    <scope>NUCLEOTIDE SEQUENCE [LARGE SCALE GENOMIC DNA]</scope>
    <source>
        <strain evidence="5 6">ATCC BAA-1881</strain>
    </source>
</reference>
<protein>
    <submittedName>
        <fullName evidence="5">Scyllo-inositol 2-dehydrogenase (NAD+)</fullName>
    </submittedName>
</protein>
<dbReference type="EMBL" id="QKUF01000009">
    <property type="protein sequence ID" value="PZW29280.1"/>
    <property type="molecule type" value="Genomic_DNA"/>
</dbReference>
<evidence type="ECO:0000313" key="6">
    <source>
        <dbReference type="Proteomes" id="UP000248806"/>
    </source>
</evidence>
<dbReference type="InterPro" id="IPR030827">
    <property type="entry name" value="Myo_inos_IolG"/>
</dbReference>
<comment type="similarity">
    <text evidence="1">Belongs to the Gfo/Idh/MocA family.</text>
</comment>
<feature type="domain" description="Gfo/Idh/MocA-like oxidoreductase C-terminal" evidence="4">
    <location>
        <begin position="137"/>
        <end position="334"/>
    </location>
</feature>
<accession>A0A326U5R6</accession>
<dbReference type="NCBIfam" id="TIGR04380">
    <property type="entry name" value="myo_inos_iolG"/>
    <property type="match status" value="1"/>
</dbReference>
<evidence type="ECO:0000259" key="4">
    <source>
        <dbReference type="Pfam" id="PF02894"/>
    </source>
</evidence>
<dbReference type="Gene3D" id="3.40.50.720">
    <property type="entry name" value="NAD(P)-binding Rossmann-like Domain"/>
    <property type="match status" value="1"/>
</dbReference>